<gene>
    <name evidence="1" type="ORF">DSM107010_05880</name>
</gene>
<reference evidence="1 2" key="1">
    <citation type="journal article" date="2019" name="Genome Biol. Evol.">
        <title>Day and night: Metabolic profiles and evolutionary relationships of six axenic non-marine cyanobacteria.</title>
        <authorList>
            <person name="Will S.E."/>
            <person name="Henke P."/>
            <person name="Boedeker C."/>
            <person name="Huang S."/>
            <person name="Brinkmann H."/>
            <person name="Rohde M."/>
            <person name="Jarek M."/>
            <person name="Friedl T."/>
            <person name="Seufert S."/>
            <person name="Schumacher M."/>
            <person name="Overmann J."/>
            <person name="Neumann-Schaal M."/>
            <person name="Petersen J."/>
        </authorList>
    </citation>
    <scope>NUCLEOTIDE SEQUENCE [LARGE SCALE GENOMIC DNA]</scope>
    <source>
        <strain evidence="1 2">SAG 39.79</strain>
    </source>
</reference>
<evidence type="ECO:0000313" key="1">
    <source>
        <dbReference type="EMBL" id="RUT14105.1"/>
    </source>
</evidence>
<keyword evidence="2" id="KW-1185">Reference proteome</keyword>
<name>A0AB37URM2_9CYAN</name>
<sequence>MPKIESFTQPQAAAVEIFEQLTLDEERERHRLELRVERAFFEAGVALRELREQRLYRSTHRTFEEYCYARFGYTRRRPYQLIEAAIVFENLCTNGTQNSETNDLCTIGTQDRAPIVERQVLPTSERQIRDLVNLEPEQQRQVWQQAVTQAEGKVPTGRIVRSVVEQIKHKSVHLASDYCFEGEVFFLQRLVGDEKKYNGCWAIAIEVENRFTVKAAVYNGTLEVKQENMKPIDLQPTQTKIAETYKRITRLQQIGSLDREANYVLEGIAKQSNLTEVGEKLLICLEEHYVSERLSKNQEF</sequence>
<dbReference type="Proteomes" id="UP000282574">
    <property type="component" value="Unassembled WGS sequence"/>
</dbReference>
<evidence type="ECO:0000313" key="2">
    <source>
        <dbReference type="Proteomes" id="UP000282574"/>
    </source>
</evidence>
<dbReference type="EMBL" id="RSCK01000003">
    <property type="protein sequence ID" value="RUT14105.1"/>
    <property type="molecule type" value="Genomic_DNA"/>
</dbReference>
<dbReference type="RefSeq" id="WP_106166019.1">
    <property type="nucleotide sequence ID" value="NZ_JAVKZF010000005.1"/>
</dbReference>
<accession>A0AB37URM2</accession>
<comment type="caution">
    <text evidence="1">The sequence shown here is derived from an EMBL/GenBank/DDBJ whole genome shotgun (WGS) entry which is preliminary data.</text>
</comment>
<protein>
    <submittedName>
        <fullName evidence="1">Uncharacterized protein</fullName>
    </submittedName>
</protein>
<organism evidence="1 2">
    <name type="scientific">Chroococcidiopsis cubana SAG 39.79</name>
    <dbReference type="NCBI Taxonomy" id="388085"/>
    <lineage>
        <taxon>Bacteria</taxon>
        <taxon>Bacillati</taxon>
        <taxon>Cyanobacteriota</taxon>
        <taxon>Cyanophyceae</taxon>
        <taxon>Chroococcidiopsidales</taxon>
        <taxon>Chroococcidiopsidaceae</taxon>
        <taxon>Chroococcidiopsis</taxon>
    </lineage>
</organism>
<proteinExistence type="predicted"/>
<dbReference type="AlphaFoldDB" id="A0AB37URM2"/>